<feature type="domain" description="Methyltransferase" evidence="1">
    <location>
        <begin position="45"/>
        <end position="155"/>
    </location>
</feature>
<dbReference type="Gene3D" id="3.40.50.150">
    <property type="entry name" value="Vaccinia Virus protein VP39"/>
    <property type="match status" value="1"/>
</dbReference>
<name>A0A0C3PSY2_PHLG1</name>
<sequence>MSSNSAGTSRPGESAYYIGQTDGMTRWFAERTAANSAAYLLGSLTPDMKILDVGCGPGSITLDFARLVPQGHVTGLDTPAAAATLETARAAAAAQHIANVTFVAGDALALPFADGAFDVAHAHQVLQHVADPAQALREMRRVTRRGGLVACREAELHAIVLHPPTAAVAAIIRVFARLVEDTTACDQRAGRKMHVWAREAGFSPRDVVTSSSAWLSRTPEERWSWARPLMHFATESEFAAAAVERGYATREELATMAAGLQAWAEDEDGLCFVPNIEMVCRV</sequence>
<keyword evidence="3" id="KW-1185">Reference proteome</keyword>
<dbReference type="Proteomes" id="UP000053257">
    <property type="component" value="Unassembled WGS sequence"/>
</dbReference>
<evidence type="ECO:0000313" key="2">
    <source>
        <dbReference type="EMBL" id="KIP10558.1"/>
    </source>
</evidence>
<organism evidence="2 3">
    <name type="scientific">Phlebiopsis gigantea (strain 11061_1 CR5-6)</name>
    <name type="common">White-rot fungus</name>
    <name type="synonym">Peniophora gigantea</name>
    <dbReference type="NCBI Taxonomy" id="745531"/>
    <lineage>
        <taxon>Eukaryota</taxon>
        <taxon>Fungi</taxon>
        <taxon>Dikarya</taxon>
        <taxon>Basidiomycota</taxon>
        <taxon>Agaricomycotina</taxon>
        <taxon>Agaricomycetes</taxon>
        <taxon>Polyporales</taxon>
        <taxon>Phanerochaetaceae</taxon>
        <taxon>Phlebiopsis</taxon>
    </lineage>
</organism>
<dbReference type="AlphaFoldDB" id="A0A0C3PSY2"/>
<dbReference type="GO" id="GO:0008168">
    <property type="term" value="F:methyltransferase activity"/>
    <property type="evidence" value="ECO:0007669"/>
    <property type="project" value="TreeGrafter"/>
</dbReference>
<accession>A0A0C3PSY2</accession>
<dbReference type="Pfam" id="PF13847">
    <property type="entry name" value="Methyltransf_31"/>
    <property type="match status" value="1"/>
</dbReference>
<dbReference type="HOGENOM" id="CLU_057148_1_0_1"/>
<gene>
    <name evidence="2" type="ORF">PHLGIDRAFT_100949</name>
</gene>
<dbReference type="PANTHER" id="PTHR43591">
    <property type="entry name" value="METHYLTRANSFERASE"/>
    <property type="match status" value="1"/>
</dbReference>
<reference evidence="2 3" key="1">
    <citation type="journal article" date="2014" name="PLoS Genet.">
        <title>Analysis of the Phlebiopsis gigantea genome, transcriptome and secretome provides insight into its pioneer colonization strategies of wood.</title>
        <authorList>
            <person name="Hori C."/>
            <person name="Ishida T."/>
            <person name="Igarashi K."/>
            <person name="Samejima M."/>
            <person name="Suzuki H."/>
            <person name="Master E."/>
            <person name="Ferreira P."/>
            <person name="Ruiz-Duenas F.J."/>
            <person name="Held B."/>
            <person name="Canessa P."/>
            <person name="Larrondo L.F."/>
            <person name="Schmoll M."/>
            <person name="Druzhinina I.S."/>
            <person name="Kubicek C.P."/>
            <person name="Gaskell J.A."/>
            <person name="Kersten P."/>
            <person name="St John F."/>
            <person name="Glasner J."/>
            <person name="Sabat G."/>
            <person name="Splinter BonDurant S."/>
            <person name="Syed K."/>
            <person name="Yadav J."/>
            <person name="Mgbeahuruike A.C."/>
            <person name="Kovalchuk A."/>
            <person name="Asiegbu F.O."/>
            <person name="Lackner G."/>
            <person name="Hoffmeister D."/>
            <person name="Rencoret J."/>
            <person name="Gutierrez A."/>
            <person name="Sun H."/>
            <person name="Lindquist E."/>
            <person name="Barry K."/>
            <person name="Riley R."/>
            <person name="Grigoriev I.V."/>
            <person name="Henrissat B."/>
            <person name="Kues U."/>
            <person name="Berka R.M."/>
            <person name="Martinez A.T."/>
            <person name="Covert S.F."/>
            <person name="Blanchette R.A."/>
            <person name="Cullen D."/>
        </authorList>
    </citation>
    <scope>NUCLEOTIDE SEQUENCE [LARGE SCALE GENOMIC DNA]</scope>
    <source>
        <strain evidence="2 3">11061_1 CR5-6</strain>
    </source>
</reference>
<proteinExistence type="predicted"/>
<dbReference type="SUPFAM" id="SSF53335">
    <property type="entry name" value="S-adenosyl-L-methionine-dependent methyltransferases"/>
    <property type="match status" value="1"/>
</dbReference>
<dbReference type="STRING" id="745531.A0A0C3PSY2"/>
<evidence type="ECO:0000313" key="3">
    <source>
        <dbReference type="Proteomes" id="UP000053257"/>
    </source>
</evidence>
<dbReference type="CDD" id="cd02440">
    <property type="entry name" value="AdoMet_MTases"/>
    <property type="match status" value="1"/>
</dbReference>
<dbReference type="EMBL" id="KN840453">
    <property type="protein sequence ID" value="KIP10558.1"/>
    <property type="molecule type" value="Genomic_DNA"/>
</dbReference>
<dbReference type="InterPro" id="IPR029063">
    <property type="entry name" value="SAM-dependent_MTases_sf"/>
</dbReference>
<protein>
    <recommendedName>
        <fullName evidence="1">Methyltransferase domain-containing protein</fullName>
    </recommendedName>
</protein>
<evidence type="ECO:0000259" key="1">
    <source>
        <dbReference type="Pfam" id="PF13847"/>
    </source>
</evidence>
<dbReference type="InterPro" id="IPR025714">
    <property type="entry name" value="Methyltranfer_dom"/>
</dbReference>
<dbReference type="OrthoDB" id="10017101at2759"/>
<dbReference type="PANTHER" id="PTHR43591:SF24">
    <property type="entry name" value="2-METHOXY-6-POLYPRENYL-1,4-BENZOQUINOL METHYLASE, MITOCHONDRIAL"/>
    <property type="match status" value="1"/>
</dbReference>